<dbReference type="GeneID" id="93571811"/>
<accession>A0A1L9ULL5</accession>
<dbReference type="VEuPathDB" id="FungiDB:ASPBRDRAFT_150870"/>
<evidence type="ECO:0000313" key="3">
    <source>
        <dbReference type="Proteomes" id="UP000184499"/>
    </source>
</evidence>
<reference evidence="3" key="1">
    <citation type="journal article" date="2017" name="Genome Biol.">
        <title>Comparative genomics reveals high biological diversity and specific adaptations in the industrially and medically important fungal genus Aspergillus.</title>
        <authorList>
            <person name="de Vries R.P."/>
            <person name="Riley R."/>
            <person name="Wiebenga A."/>
            <person name="Aguilar-Osorio G."/>
            <person name="Amillis S."/>
            <person name="Uchima C.A."/>
            <person name="Anderluh G."/>
            <person name="Asadollahi M."/>
            <person name="Askin M."/>
            <person name="Barry K."/>
            <person name="Battaglia E."/>
            <person name="Bayram O."/>
            <person name="Benocci T."/>
            <person name="Braus-Stromeyer S.A."/>
            <person name="Caldana C."/>
            <person name="Canovas D."/>
            <person name="Cerqueira G.C."/>
            <person name="Chen F."/>
            <person name="Chen W."/>
            <person name="Choi C."/>
            <person name="Clum A."/>
            <person name="Dos Santos R.A."/>
            <person name="Damasio A.R."/>
            <person name="Diallinas G."/>
            <person name="Emri T."/>
            <person name="Fekete E."/>
            <person name="Flipphi M."/>
            <person name="Freyberg S."/>
            <person name="Gallo A."/>
            <person name="Gournas C."/>
            <person name="Habgood R."/>
            <person name="Hainaut M."/>
            <person name="Harispe M.L."/>
            <person name="Henrissat B."/>
            <person name="Hilden K.S."/>
            <person name="Hope R."/>
            <person name="Hossain A."/>
            <person name="Karabika E."/>
            <person name="Karaffa L."/>
            <person name="Karanyi Z."/>
            <person name="Krasevec N."/>
            <person name="Kuo A."/>
            <person name="Kusch H."/>
            <person name="LaButti K."/>
            <person name="Lagendijk E.L."/>
            <person name="Lapidus A."/>
            <person name="Levasseur A."/>
            <person name="Lindquist E."/>
            <person name="Lipzen A."/>
            <person name="Logrieco A.F."/>
            <person name="MacCabe A."/>
            <person name="Maekelae M.R."/>
            <person name="Malavazi I."/>
            <person name="Melin P."/>
            <person name="Meyer V."/>
            <person name="Mielnichuk N."/>
            <person name="Miskei M."/>
            <person name="Molnar A.P."/>
            <person name="Mule G."/>
            <person name="Ngan C.Y."/>
            <person name="Orejas M."/>
            <person name="Orosz E."/>
            <person name="Ouedraogo J.P."/>
            <person name="Overkamp K.M."/>
            <person name="Park H.-S."/>
            <person name="Perrone G."/>
            <person name="Piumi F."/>
            <person name="Punt P.J."/>
            <person name="Ram A.F."/>
            <person name="Ramon A."/>
            <person name="Rauscher S."/>
            <person name="Record E."/>
            <person name="Riano-Pachon D.M."/>
            <person name="Robert V."/>
            <person name="Roehrig J."/>
            <person name="Ruller R."/>
            <person name="Salamov A."/>
            <person name="Salih N.S."/>
            <person name="Samson R.A."/>
            <person name="Sandor E."/>
            <person name="Sanguinetti M."/>
            <person name="Schuetze T."/>
            <person name="Sepcic K."/>
            <person name="Shelest E."/>
            <person name="Sherlock G."/>
            <person name="Sophianopoulou V."/>
            <person name="Squina F.M."/>
            <person name="Sun H."/>
            <person name="Susca A."/>
            <person name="Todd R.B."/>
            <person name="Tsang A."/>
            <person name="Unkles S.E."/>
            <person name="van de Wiele N."/>
            <person name="van Rossen-Uffink D."/>
            <person name="Oliveira J.V."/>
            <person name="Vesth T.C."/>
            <person name="Visser J."/>
            <person name="Yu J.-H."/>
            <person name="Zhou M."/>
            <person name="Andersen M.R."/>
            <person name="Archer D.B."/>
            <person name="Baker S.E."/>
            <person name="Benoit I."/>
            <person name="Brakhage A.A."/>
            <person name="Braus G.H."/>
            <person name="Fischer R."/>
            <person name="Frisvad J.C."/>
            <person name="Goldman G.H."/>
            <person name="Houbraken J."/>
            <person name="Oakley B."/>
            <person name="Pocsi I."/>
            <person name="Scazzocchio C."/>
            <person name="Seiboth B."/>
            <person name="vanKuyk P.A."/>
            <person name="Wortman J."/>
            <person name="Dyer P.S."/>
            <person name="Grigoriev I.V."/>
        </authorList>
    </citation>
    <scope>NUCLEOTIDE SEQUENCE [LARGE SCALE GENOMIC DNA]</scope>
    <source>
        <strain evidence="3">CBS 101740 / IMI 381727 / IBT 21946</strain>
    </source>
</reference>
<gene>
    <name evidence="2" type="ORF">ASPBRDRAFT_150870</name>
</gene>
<proteinExistence type="predicted"/>
<evidence type="ECO:0000313" key="2">
    <source>
        <dbReference type="EMBL" id="OJJ72623.1"/>
    </source>
</evidence>
<name>A0A1L9ULL5_ASPBC</name>
<evidence type="ECO:0000256" key="1">
    <source>
        <dbReference type="SAM" id="MobiDB-lite"/>
    </source>
</evidence>
<feature type="region of interest" description="Disordered" evidence="1">
    <location>
        <begin position="1"/>
        <end position="25"/>
    </location>
</feature>
<dbReference type="AlphaFoldDB" id="A0A1L9ULL5"/>
<dbReference type="EMBL" id="KV878683">
    <property type="protein sequence ID" value="OJJ72623.1"/>
    <property type="molecule type" value="Genomic_DNA"/>
</dbReference>
<protein>
    <submittedName>
        <fullName evidence="2">Uncharacterized protein</fullName>
    </submittedName>
</protein>
<organism evidence="2 3">
    <name type="scientific">Aspergillus brasiliensis (strain CBS 101740 / IMI 381727 / IBT 21946)</name>
    <dbReference type="NCBI Taxonomy" id="767769"/>
    <lineage>
        <taxon>Eukaryota</taxon>
        <taxon>Fungi</taxon>
        <taxon>Dikarya</taxon>
        <taxon>Ascomycota</taxon>
        <taxon>Pezizomycotina</taxon>
        <taxon>Eurotiomycetes</taxon>
        <taxon>Eurotiomycetidae</taxon>
        <taxon>Eurotiales</taxon>
        <taxon>Aspergillaceae</taxon>
        <taxon>Aspergillus</taxon>
        <taxon>Aspergillus subgen. Circumdati</taxon>
    </lineage>
</organism>
<keyword evidence="3" id="KW-1185">Reference proteome</keyword>
<dbReference type="RefSeq" id="XP_067479871.1">
    <property type="nucleotide sequence ID" value="XM_067619323.1"/>
</dbReference>
<feature type="compositionally biased region" description="Basic and acidic residues" evidence="1">
    <location>
        <begin position="1"/>
        <end position="11"/>
    </location>
</feature>
<sequence length="92" mass="9983">MDRACRLHGSSELHSITGPTADRPSGVTATDCVASAWLSLMGWKKQLPVCISDHSAQCDVIVGGGSHLKFIRLRIVWLDYSVDIMSTVNVVD</sequence>
<dbReference type="Proteomes" id="UP000184499">
    <property type="component" value="Unassembled WGS sequence"/>
</dbReference>